<feature type="non-terminal residue" evidence="3">
    <location>
        <position position="1"/>
    </location>
</feature>
<dbReference type="InterPro" id="IPR043504">
    <property type="entry name" value="Peptidase_S1_PA_chymotrypsin"/>
</dbReference>
<evidence type="ECO:0000313" key="4">
    <source>
        <dbReference type="Proteomes" id="UP000525158"/>
    </source>
</evidence>
<proteinExistence type="predicted"/>
<dbReference type="Pfam" id="PF00089">
    <property type="entry name" value="Trypsin"/>
    <property type="match status" value="1"/>
</dbReference>
<feature type="domain" description="Peptidase S1" evidence="2">
    <location>
        <begin position="1"/>
        <end position="110"/>
    </location>
</feature>
<dbReference type="EMBL" id="VXBO01004607">
    <property type="protein sequence ID" value="NXN38739.1"/>
    <property type="molecule type" value="Genomic_DNA"/>
</dbReference>
<keyword evidence="1" id="KW-1015">Disulfide bond</keyword>
<dbReference type="PANTHER" id="PTHR24252:SF18">
    <property type="entry name" value="OVOCHYMASE 1"/>
    <property type="match status" value="1"/>
</dbReference>
<dbReference type="AlphaFoldDB" id="A0A7L1INE7"/>
<dbReference type="GO" id="GO:0004252">
    <property type="term" value="F:serine-type endopeptidase activity"/>
    <property type="evidence" value="ECO:0007669"/>
    <property type="project" value="InterPro"/>
</dbReference>
<protein>
    <submittedName>
        <fullName evidence="3">OVCH1 protein</fullName>
    </submittedName>
</protein>
<dbReference type="Gene3D" id="2.40.10.10">
    <property type="entry name" value="Trypsin-like serine proteases"/>
    <property type="match status" value="2"/>
</dbReference>
<evidence type="ECO:0000256" key="1">
    <source>
        <dbReference type="ARBA" id="ARBA00023157"/>
    </source>
</evidence>
<dbReference type="InterPro" id="IPR009003">
    <property type="entry name" value="Peptidase_S1_PA"/>
</dbReference>
<name>A0A7L1INE7_SMUAF</name>
<dbReference type="InterPro" id="IPR001254">
    <property type="entry name" value="Trypsin_dom"/>
</dbReference>
<accession>A0A7L1INE7</accession>
<comment type="caution">
    <text evidence="3">The sequence shown here is derived from an EMBL/GenBank/DDBJ whole genome shotgun (WGS) entry which is preliminary data.</text>
</comment>
<keyword evidence="4" id="KW-1185">Reference proteome</keyword>
<dbReference type="PANTHER" id="PTHR24252">
    <property type="entry name" value="ACROSIN-RELATED"/>
    <property type="match status" value="1"/>
</dbReference>
<sequence length="111" mass="11958">QVRQVRTIVVHPDFDTLSYEPSTALMQLDVPLEYHTAVRPVCLSSGTGMLSSSYLCTLSGWGIIKESGSSDFALPVLVNEICERNYHFSHPGGITARMLSAGLVSVGGQDS</sequence>
<organism evidence="3 4">
    <name type="scientific">Smutsornis africanus</name>
    <name type="common">Double-banded courser</name>
    <name type="synonym">Rhinoptilus africanus</name>
    <dbReference type="NCBI Taxonomy" id="240209"/>
    <lineage>
        <taxon>Eukaryota</taxon>
        <taxon>Metazoa</taxon>
        <taxon>Chordata</taxon>
        <taxon>Craniata</taxon>
        <taxon>Vertebrata</taxon>
        <taxon>Euteleostomi</taxon>
        <taxon>Archelosauria</taxon>
        <taxon>Archosauria</taxon>
        <taxon>Dinosauria</taxon>
        <taxon>Saurischia</taxon>
        <taxon>Theropoda</taxon>
        <taxon>Coelurosauria</taxon>
        <taxon>Aves</taxon>
        <taxon>Neognathae</taxon>
        <taxon>Neoaves</taxon>
        <taxon>Charadriiformes</taxon>
        <taxon>Glareolidae</taxon>
        <taxon>Rhinoptilus</taxon>
    </lineage>
</organism>
<gene>
    <name evidence="3" type="primary">Ovch1</name>
    <name evidence="3" type="ORF">RHIAFR_R14841</name>
</gene>
<feature type="non-terminal residue" evidence="3">
    <location>
        <position position="111"/>
    </location>
</feature>
<dbReference type="Proteomes" id="UP000525158">
    <property type="component" value="Unassembled WGS sequence"/>
</dbReference>
<evidence type="ECO:0000259" key="2">
    <source>
        <dbReference type="Pfam" id="PF00089"/>
    </source>
</evidence>
<evidence type="ECO:0000313" key="3">
    <source>
        <dbReference type="EMBL" id="NXN38739.1"/>
    </source>
</evidence>
<dbReference type="GO" id="GO:0006508">
    <property type="term" value="P:proteolysis"/>
    <property type="evidence" value="ECO:0007669"/>
    <property type="project" value="InterPro"/>
</dbReference>
<dbReference type="SUPFAM" id="SSF50494">
    <property type="entry name" value="Trypsin-like serine proteases"/>
    <property type="match status" value="1"/>
</dbReference>
<reference evidence="3 4" key="1">
    <citation type="submission" date="2019-09" db="EMBL/GenBank/DDBJ databases">
        <title>Bird 10,000 Genomes (B10K) Project - Family phase.</title>
        <authorList>
            <person name="Zhang G."/>
        </authorList>
    </citation>
    <scope>NUCLEOTIDE SEQUENCE [LARGE SCALE GENOMIC DNA]</scope>
    <source>
        <strain evidence="3">B10K-DU-002-36</strain>
        <tissue evidence="3">Muscle</tissue>
    </source>
</reference>